<reference evidence="2 3" key="1">
    <citation type="journal article" date="2019" name="Sci. Rep.">
        <title>Orb-weaving spider Araneus ventricosus genome elucidates the spidroin gene catalogue.</title>
        <authorList>
            <person name="Kono N."/>
            <person name="Nakamura H."/>
            <person name="Ohtoshi R."/>
            <person name="Moran D.A.P."/>
            <person name="Shinohara A."/>
            <person name="Yoshida Y."/>
            <person name="Fujiwara M."/>
            <person name="Mori M."/>
            <person name="Tomita M."/>
            <person name="Arakawa K."/>
        </authorList>
    </citation>
    <scope>NUCLEOTIDE SEQUENCE [LARGE SCALE GENOMIC DNA]</scope>
</reference>
<evidence type="ECO:0000313" key="2">
    <source>
        <dbReference type="EMBL" id="GBM39149.1"/>
    </source>
</evidence>
<organism evidence="2 3">
    <name type="scientific">Araneus ventricosus</name>
    <name type="common">Orbweaver spider</name>
    <name type="synonym">Epeira ventricosa</name>
    <dbReference type="NCBI Taxonomy" id="182803"/>
    <lineage>
        <taxon>Eukaryota</taxon>
        <taxon>Metazoa</taxon>
        <taxon>Ecdysozoa</taxon>
        <taxon>Arthropoda</taxon>
        <taxon>Chelicerata</taxon>
        <taxon>Arachnida</taxon>
        <taxon>Araneae</taxon>
        <taxon>Araneomorphae</taxon>
        <taxon>Entelegynae</taxon>
        <taxon>Araneoidea</taxon>
        <taxon>Araneidae</taxon>
        <taxon>Araneus</taxon>
    </lineage>
</organism>
<proteinExistence type="predicted"/>
<comment type="caution">
    <text evidence="2">The sequence shown here is derived from an EMBL/GenBank/DDBJ whole genome shotgun (WGS) entry which is preliminary data.</text>
</comment>
<dbReference type="EMBL" id="BGPR01095612">
    <property type="protein sequence ID" value="GBM39149.1"/>
    <property type="molecule type" value="Genomic_DNA"/>
</dbReference>
<accession>A0A4Y2FFT9</accession>
<name>A0A4Y2FFT9_ARAVE</name>
<sequence length="55" mass="5914">EHSEAHTGCPAVPFGVPRLLKDRRHDAKSGLRSGVLRALMGTPNPSKGDTIPIIR</sequence>
<dbReference type="AlphaFoldDB" id="A0A4Y2FFT9"/>
<protein>
    <submittedName>
        <fullName evidence="2">Uncharacterized protein</fullName>
    </submittedName>
</protein>
<evidence type="ECO:0000313" key="3">
    <source>
        <dbReference type="Proteomes" id="UP000499080"/>
    </source>
</evidence>
<keyword evidence="3" id="KW-1185">Reference proteome</keyword>
<gene>
    <name evidence="2" type="ORF">AVEN_35698_1</name>
</gene>
<evidence type="ECO:0000256" key="1">
    <source>
        <dbReference type="SAM" id="MobiDB-lite"/>
    </source>
</evidence>
<feature type="non-terminal residue" evidence="2">
    <location>
        <position position="1"/>
    </location>
</feature>
<feature type="region of interest" description="Disordered" evidence="1">
    <location>
        <begin position="36"/>
        <end position="55"/>
    </location>
</feature>
<dbReference type="Proteomes" id="UP000499080">
    <property type="component" value="Unassembled WGS sequence"/>
</dbReference>